<name>A0A2C6M6Y9_9FIRM</name>
<dbReference type="Proteomes" id="UP000222564">
    <property type="component" value="Unassembled WGS sequence"/>
</dbReference>
<organism evidence="1 2">
    <name type="scientific">Desulforamulus profundi</name>
    <dbReference type="NCBI Taxonomy" id="1383067"/>
    <lineage>
        <taxon>Bacteria</taxon>
        <taxon>Bacillati</taxon>
        <taxon>Bacillota</taxon>
        <taxon>Clostridia</taxon>
        <taxon>Eubacteriales</taxon>
        <taxon>Peptococcaceae</taxon>
        <taxon>Desulforamulus</taxon>
    </lineage>
</organism>
<reference evidence="1 2" key="1">
    <citation type="submission" date="2013-09" db="EMBL/GenBank/DDBJ databases">
        <title>Biodegradation of hydrocarbons in the deep terrestrial subsurface : characterization of a microbial consortium composed of two Desulfotomaculum species originating from a deep geological formation.</title>
        <authorList>
            <person name="Aullo T."/>
            <person name="Berlendis S."/>
            <person name="Lascourreges J.-F."/>
            <person name="Dessort D."/>
            <person name="Saint-Laurent S."/>
            <person name="Schraauwers B."/>
            <person name="Mas J."/>
            <person name="Magot M."/>
            <person name="Ranchou-Peyruse A."/>
        </authorList>
    </citation>
    <scope>NUCLEOTIDE SEQUENCE [LARGE SCALE GENOMIC DNA]</scope>
    <source>
        <strain evidence="1 2">Bs107</strain>
    </source>
</reference>
<dbReference type="AlphaFoldDB" id="A0A2C6M6Y9"/>
<proteinExistence type="predicted"/>
<evidence type="ECO:0000313" key="2">
    <source>
        <dbReference type="Proteomes" id="UP000222564"/>
    </source>
</evidence>
<evidence type="ECO:0000313" key="1">
    <source>
        <dbReference type="EMBL" id="PHJ37997.1"/>
    </source>
</evidence>
<keyword evidence="2" id="KW-1185">Reference proteome</keyword>
<accession>A0A2C6M6Y9</accession>
<gene>
    <name evidence="1" type="ORF">P378_13045</name>
</gene>
<sequence length="144" mass="15902">MQDETARLGEALGRLEGALGPALIKKEVHKIDGWNPEGAPDLHPLVLLWYKTREDLGLAELTGSLPRSRWVQETLQLGELLKDAATHPEYPELLDKLRDAANWRSAVNQMKINQIQVGDGSCAEQRAHRIVGGNPTEKGLANHS</sequence>
<comment type="caution">
    <text evidence="1">The sequence shown here is derived from an EMBL/GenBank/DDBJ whole genome shotgun (WGS) entry which is preliminary data.</text>
</comment>
<protein>
    <submittedName>
        <fullName evidence="1">Uncharacterized protein</fullName>
    </submittedName>
</protein>
<dbReference type="EMBL" id="AWQQ01000067">
    <property type="protein sequence ID" value="PHJ37997.1"/>
    <property type="molecule type" value="Genomic_DNA"/>
</dbReference>
<dbReference type="RefSeq" id="WP_238473156.1">
    <property type="nucleotide sequence ID" value="NZ_AWQQ01000067.1"/>
</dbReference>